<sequence>MMNYRVSNNHTFCSGPECALLSCIRENMLKLLLVDSQFIPNELNFNHSTARLVS</sequence>
<organism evidence="2">
    <name type="scientific">Caenorhabditis brenneri</name>
    <name type="common">Nematode worm</name>
    <dbReference type="NCBI Taxonomy" id="135651"/>
    <lineage>
        <taxon>Eukaryota</taxon>
        <taxon>Metazoa</taxon>
        <taxon>Ecdysozoa</taxon>
        <taxon>Nematoda</taxon>
        <taxon>Chromadorea</taxon>
        <taxon>Rhabditida</taxon>
        <taxon>Rhabditina</taxon>
        <taxon>Rhabditomorpha</taxon>
        <taxon>Rhabditoidea</taxon>
        <taxon>Rhabditidae</taxon>
        <taxon>Peloderinae</taxon>
        <taxon>Caenorhabditis</taxon>
    </lineage>
</organism>
<keyword evidence="2" id="KW-1185">Reference proteome</keyword>
<proteinExistence type="predicted"/>
<reference evidence="2" key="1">
    <citation type="submission" date="2011-07" db="EMBL/GenBank/DDBJ databases">
        <authorList>
            <consortium name="Caenorhabditis brenneri Sequencing and Analysis Consortium"/>
            <person name="Wilson R.K."/>
        </authorList>
    </citation>
    <scope>NUCLEOTIDE SEQUENCE [LARGE SCALE GENOMIC DNA]</scope>
    <source>
        <strain evidence="2">PB2801</strain>
    </source>
</reference>
<name>G0NKV1_CAEBE</name>
<gene>
    <name evidence="1" type="ORF">CAEBREN_32346</name>
</gene>
<evidence type="ECO:0000313" key="1">
    <source>
        <dbReference type="EMBL" id="EGT33139.1"/>
    </source>
</evidence>
<accession>G0NKV1</accession>
<evidence type="ECO:0000313" key="2">
    <source>
        <dbReference type="Proteomes" id="UP000008068"/>
    </source>
</evidence>
<dbReference type="AlphaFoldDB" id="G0NKV1"/>
<dbReference type="Proteomes" id="UP000008068">
    <property type="component" value="Unassembled WGS sequence"/>
</dbReference>
<dbReference type="EMBL" id="GL379902">
    <property type="protein sequence ID" value="EGT33139.1"/>
    <property type="molecule type" value="Genomic_DNA"/>
</dbReference>
<dbReference type="InParanoid" id="G0NKV1"/>
<dbReference type="HOGENOM" id="CLU_3052309_0_0_1"/>
<protein>
    <submittedName>
        <fullName evidence="1">Uncharacterized protein</fullName>
    </submittedName>
</protein>